<evidence type="ECO:0000313" key="3">
    <source>
        <dbReference type="Proteomes" id="UP000663131"/>
    </source>
</evidence>
<dbReference type="GeneID" id="64575643"/>
<name>A0A871RAE5_DEKBR</name>
<feature type="region of interest" description="Disordered" evidence="1">
    <location>
        <begin position="335"/>
        <end position="372"/>
    </location>
</feature>
<dbReference type="Pfam" id="PF10452">
    <property type="entry name" value="TCO89"/>
    <property type="match status" value="1"/>
</dbReference>
<accession>A0A871RAE5</accession>
<dbReference type="Proteomes" id="UP000663131">
    <property type="component" value="Chromosome 6"/>
</dbReference>
<reference evidence="2" key="2">
    <citation type="journal article" name="BMC Genomics">
        <title>New genome assemblies reveal patterns of domestication and adaptation across Brettanomyces (Dekkera) species.</title>
        <authorList>
            <person name="Roach M.J."/>
            <person name="Borneman A.R."/>
        </authorList>
    </citation>
    <scope>NUCLEOTIDE SEQUENCE</scope>
    <source>
        <strain evidence="2">UCD 2041</strain>
    </source>
</reference>
<feature type="compositionally biased region" description="Basic and acidic residues" evidence="1">
    <location>
        <begin position="335"/>
        <end position="366"/>
    </location>
</feature>
<dbReference type="OrthoDB" id="3996136at2759"/>
<dbReference type="InterPro" id="IPR018857">
    <property type="entry name" value="TORC1_cplx_su_TCO89"/>
</dbReference>
<dbReference type="RefSeq" id="XP_041136064.1">
    <property type="nucleotide sequence ID" value="XM_041282225.1"/>
</dbReference>
<proteinExistence type="predicted"/>
<dbReference type="EMBL" id="CP063134">
    <property type="protein sequence ID" value="QOU19571.1"/>
    <property type="molecule type" value="Genomic_DNA"/>
</dbReference>
<reference evidence="2" key="1">
    <citation type="submission" date="2020-10" db="EMBL/GenBank/DDBJ databases">
        <authorList>
            <person name="Palmer J.M."/>
        </authorList>
    </citation>
    <scope>NUCLEOTIDE SEQUENCE</scope>
    <source>
        <strain evidence="2">UCD 2041</strain>
    </source>
</reference>
<sequence length="577" mass="65299">MVRVHSSTHLKDDGAGKRKMRQFAAGKLTRNSSHTMLPRIRSNESFVRTDRPYIGRSRSSGDVIRYNKSGLRLGSLTVLGPHHKTRSLINLAGRNASLRGTKHKVIIDLGSSDNESGNESPEEVESFDDAEISQSKEKAAGMNLKKEDNVRESTKLQQSALNNKVRDMKENKPDGRSYSQVNKDLLIESVPERLRQDQNEKGNGGEKHEELLSNGNKDYAMKEKSKNTVNDKNSMSYNADYLLSQSTGQEKPIYKPKNTPDRHKHITGEEHARVNGLSNGNVSKSIISSNMQMQAVPMNQSSSSASLLFRQSGLNLASANSFYRTNRFTPARLRDFRAPNHRKVSEDQNEEKHLQKNRMSENKEGASTDSTDFSNDFSSYMANQQPELQTRTQQKLWLQRKNISSLVDIADSNNPFTTNVTRLEYEKLSREYLSIRRFSNPMLRSLDKMKEIPGLLIQKTRPGIVQTETEDAGTTLGIASREEPFRGSFEQYNRQASTFWKKYSDQFYSGKGETLNVDSKDDHSSKEINTEGSNNYYSSSRSAASQFRAMPRRYQPTTRAQQKLAASSSLNLVNLQH</sequence>
<gene>
    <name evidence="2" type="ORF">BRETT_003720</name>
</gene>
<dbReference type="PANTHER" id="PTHR22794">
    <property type="entry name" value="THAP DOMAIN PROTEIN 11"/>
    <property type="match status" value="1"/>
</dbReference>
<feature type="region of interest" description="Disordered" evidence="1">
    <location>
        <begin position="192"/>
        <end position="211"/>
    </location>
</feature>
<dbReference type="PANTHER" id="PTHR22794:SF2">
    <property type="entry name" value="THAP DOMAIN-CONTAINING PROTEIN 11"/>
    <property type="match status" value="1"/>
</dbReference>
<feature type="compositionally biased region" description="Low complexity" evidence="1">
    <location>
        <begin position="533"/>
        <end position="544"/>
    </location>
</feature>
<feature type="region of interest" description="Disordered" evidence="1">
    <location>
        <begin position="517"/>
        <end position="544"/>
    </location>
</feature>
<evidence type="ECO:0000313" key="2">
    <source>
        <dbReference type="EMBL" id="QOU19571.1"/>
    </source>
</evidence>
<evidence type="ECO:0000256" key="1">
    <source>
        <dbReference type="SAM" id="MobiDB-lite"/>
    </source>
</evidence>
<dbReference type="GO" id="GO:0031931">
    <property type="term" value="C:TORC1 complex"/>
    <property type="evidence" value="ECO:0007669"/>
    <property type="project" value="InterPro"/>
</dbReference>
<dbReference type="GO" id="GO:0000329">
    <property type="term" value="C:fungal-type vacuole membrane"/>
    <property type="evidence" value="ECO:0007669"/>
    <property type="project" value="TreeGrafter"/>
</dbReference>
<dbReference type="KEGG" id="bbrx:BRETT_003720"/>
<feature type="compositionally biased region" description="Basic and acidic residues" evidence="1">
    <location>
        <begin position="518"/>
        <end position="529"/>
    </location>
</feature>
<dbReference type="GO" id="GO:0031929">
    <property type="term" value="P:TOR signaling"/>
    <property type="evidence" value="ECO:0007669"/>
    <property type="project" value="InterPro"/>
</dbReference>
<feature type="region of interest" description="Disordered" evidence="1">
    <location>
        <begin position="110"/>
        <end position="179"/>
    </location>
</feature>
<feature type="compositionally biased region" description="Basic and acidic residues" evidence="1">
    <location>
        <begin position="164"/>
        <end position="175"/>
    </location>
</feature>
<dbReference type="AlphaFoldDB" id="A0A871RAE5"/>
<protein>
    <submittedName>
        <fullName evidence="2">Uncharacterized protein</fullName>
    </submittedName>
</protein>
<organism evidence="2 3">
    <name type="scientific">Dekkera bruxellensis</name>
    <name type="common">Brettanomyces custersii</name>
    <dbReference type="NCBI Taxonomy" id="5007"/>
    <lineage>
        <taxon>Eukaryota</taxon>
        <taxon>Fungi</taxon>
        <taxon>Dikarya</taxon>
        <taxon>Ascomycota</taxon>
        <taxon>Saccharomycotina</taxon>
        <taxon>Pichiomycetes</taxon>
        <taxon>Pichiales</taxon>
        <taxon>Pichiaceae</taxon>
        <taxon>Brettanomyces</taxon>
    </lineage>
</organism>
<feature type="compositionally biased region" description="Basic and acidic residues" evidence="1">
    <location>
        <begin position="134"/>
        <end position="154"/>
    </location>
</feature>
<feature type="compositionally biased region" description="Acidic residues" evidence="1">
    <location>
        <begin position="120"/>
        <end position="131"/>
    </location>
</feature>